<dbReference type="GO" id="GO:0009982">
    <property type="term" value="F:pseudouridine synthase activity"/>
    <property type="evidence" value="ECO:0007669"/>
    <property type="project" value="InterPro"/>
</dbReference>
<dbReference type="Gene3D" id="3.30.2350.10">
    <property type="entry name" value="Pseudouridine synthase"/>
    <property type="match status" value="1"/>
</dbReference>
<evidence type="ECO:0000256" key="2">
    <source>
        <dbReference type="ARBA" id="ARBA00023235"/>
    </source>
</evidence>
<organism evidence="4 5">
    <name type="scientific">Neoroseomonas alkaliterrae</name>
    <dbReference type="NCBI Taxonomy" id="1452450"/>
    <lineage>
        <taxon>Bacteria</taxon>
        <taxon>Pseudomonadati</taxon>
        <taxon>Pseudomonadota</taxon>
        <taxon>Alphaproteobacteria</taxon>
        <taxon>Acetobacterales</taxon>
        <taxon>Acetobacteraceae</taxon>
        <taxon>Neoroseomonas</taxon>
    </lineage>
</organism>
<evidence type="ECO:0000259" key="3">
    <source>
        <dbReference type="Pfam" id="PF00849"/>
    </source>
</evidence>
<dbReference type="CDD" id="cd02869">
    <property type="entry name" value="PseudoU_synth_RluA_like"/>
    <property type="match status" value="1"/>
</dbReference>
<dbReference type="InterPro" id="IPR006224">
    <property type="entry name" value="PsdUridine_synth_RluA-like_CS"/>
</dbReference>
<comment type="similarity">
    <text evidence="1">Belongs to the pseudouridine synthase RluA family.</text>
</comment>
<dbReference type="PANTHER" id="PTHR21600:SF44">
    <property type="entry name" value="RIBOSOMAL LARGE SUBUNIT PSEUDOURIDINE SYNTHASE D"/>
    <property type="match status" value="1"/>
</dbReference>
<evidence type="ECO:0000313" key="4">
    <source>
        <dbReference type="EMBL" id="MBB5688853.1"/>
    </source>
</evidence>
<gene>
    <name evidence="4" type="ORF">FHS88_000969</name>
</gene>
<protein>
    <submittedName>
        <fullName evidence="4">RluA family pseudouridine synthase</fullName>
    </submittedName>
</protein>
<proteinExistence type="inferred from homology"/>
<dbReference type="Pfam" id="PF00849">
    <property type="entry name" value="PseudoU_synth_2"/>
    <property type="match status" value="1"/>
</dbReference>
<dbReference type="SUPFAM" id="SSF55120">
    <property type="entry name" value="Pseudouridine synthase"/>
    <property type="match status" value="1"/>
</dbReference>
<dbReference type="EMBL" id="JACIJE010000002">
    <property type="protein sequence ID" value="MBB5688853.1"/>
    <property type="molecule type" value="Genomic_DNA"/>
</dbReference>
<evidence type="ECO:0000313" key="5">
    <source>
        <dbReference type="Proteomes" id="UP000562254"/>
    </source>
</evidence>
<dbReference type="InterPro" id="IPR006145">
    <property type="entry name" value="PsdUridine_synth_RsuA/RluA"/>
</dbReference>
<keyword evidence="2" id="KW-0413">Isomerase</keyword>
<dbReference type="PROSITE" id="PS01129">
    <property type="entry name" value="PSI_RLU"/>
    <property type="match status" value="1"/>
</dbReference>
<dbReference type="GO" id="GO:0000455">
    <property type="term" value="P:enzyme-directed rRNA pseudouridine synthesis"/>
    <property type="evidence" value="ECO:0007669"/>
    <property type="project" value="TreeGrafter"/>
</dbReference>
<comment type="caution">
    <text evidence="4">The sequence shown here is derived from an EMBL/GenBank/DDBJ whole genome shotgun (WGS) entry which is preliminary data.</text>
</comment>
<dbReference type="InterPro" id="IPR050188">
    <property type="entry name" value="RluA_PseudoU_synthase"/>
</dbReference>
<dbReference type="GO" id="GO:0140098">
    <property type="term" value="F:catalytic activity, acting on RNA"/>
    <property type="evidence" value="ECO:0007669"/>
    <property type="project" value="UniProtKB-ARBA"/>
</dbReference>
<feature type="domain" description="Pseudouridine synthase RsuA/RluA-like" evidence="3">
    <location>
        <begin position="31"/>
        <end position="179"/>
    </location>
</feature>
<keyword evidence="5" id="KW-1185">Reference proteome</keyword>
<dbReference type="Proteomes" id="UP000562254">
    <property type="component" value="Unassembled WGS sequence"/>
</dbReference>
<dbReference type="AlphaFoldDB" id="A0A840Y3U5"/>
<accession>A0A840Y3U5</accession>
<dbReference type="GO" id="GO:0003723">
    <property type="term" value="F:RNA binding"/>
    <property type="evidence" value="ECO:0007669"/>
    <property type="project" value="InterPro"/>
</dbReference>
<reference evidence="4 5" key="1">
    <citation type="submission" date="2020-08" db="EMBL/GenBank/DDBJ databases">
        <title>Genomic Encyclopedia of Type Strains, Phase IV (KMG-IV): sequencing the most valuable type-strain genomes for metagenomic binning, comparative biology and taxonomic classification.</title>
        <authorList>
            <person name="Goeker M."/>
        </authorList>
    </citation>
    <scope>NUCLEOTIDE SEQUENCE [LARGE SCALE GENOMIC DNA]</scope>
    <source>
        <strain evidence="4 5">DSM 25895</strain>
    </source>
</reference>
<dbReference type="InterPro" id="IPR020103">
    <property type="entry name" value="PsdUridine_synth_cat_dom_sf"/>
</dbReference>
<name>A0A840Y3U5_9PROT</name>
<sequence length="235" mass="24940">MMRRRLPRAGPPCQIPPAIAARILLLREDAMVLDKPAGLAVHRGPRGGASLEDWLEALRMGKRHLPQPAHRLDADTAGCLVLGRTKPALAALGALFARGAAEKTYWAVVRGGPAGAEGSIALPLRKRSSAAQGWRMEAHPDGQAALTRWLLRGRAEGLAWLELRPETGRTHQLRVHCAAMGWPILGDALYGGGAEGGLHLLARAIALPLDPLLSATAPVPPHMRAALMACGWDGA</sequence>
<dbReference type="PANTHER" id="PTHR21600">
    <property type="entry name" value="MITOCHONDRIAL RNA PSEUDOURIDINE SYNTHASE"/>
    <property type="match status" value="1"/>
</dbReference>
<evidence type="ECO:0000256" key="1">
    <source>
        <dbReference type="ARBA" id="ARBA00010876"/>
    </source>
</evidence>
<dbReference type="RefSeq" id="WP_211842554.1">
    <property type="nucleotide sequence ID" value="NZ_JAAEDJ010000097.1"/>
</dbReference>